<dbReference type="RefSeq" id="WP_206583152.1">
    <property type="nucleotide sequence ID" value="NZ_JAFJZZ010000008.1"/>
</dbReference>
<dbReference type="Proteomes" id="UP000664545">
    <property type="component" value="Unassembled WGS sequence"/>
</dbReference>
<organism evidence="3 4">
    <name type="scientific">Clostridium aminobutyricum</name>
    <dbReference type="NCBI Taxonomy" id="33953"/>
    <lineage>
        <taxon>Bacteria</taxon>
        <taxon>Bacillati</taxon>
        <taxon>Bacillota</taxon>
        <taxon>Clostridia</taxon>
        <taxon>Eubacteriales</taxon>
        <taxon>Clostridiaceae</taxon>
        <taxon>Clostridium</taxon>
    </lineage>
</organism>
<name>A0A939IH10_CLOAM</name>
<dbReference type="PANTHER" id="PTHR34385:SF1">
    <property type="entry name" value="PEPTIDOGLYCAN L-ALANYL-D-GLUTAMATE ENDOPEPTIDASE CWLK"/>
    <property type="match status" value="1"/>
</dbReference>
<dbReference type="InterPro" id="IPR058193">
    <property type="entry name" value="VanY/YodJ_core_dom"/>
</dbReference>
<accession>A0A939IH10</accession>
<dbReference type="CDD" id="cd14852">
    <property type="entry name" value="LD-carboxypeptidase"/>
    <property type="match status" value="1"/>
</dbReference>
<gene>
    <name evidence="3" type="ORF">JYB65_13170</name>
</gene>
<dbReference type="AlphaFoldDB" id="A0A939IH10"/>
<dbReference type="GO" id="GO:0008233">
    <property type="term" value="F:peptidase activity"/>
    <property type="evidence" value="ECO:0007669"/>
    <property type="project" value="InterPro"/>
</dbReference>
<dbReference type="Gene3D" id="3.30.1380.10">
    <property type="match status" value="1"/>
</dbReference>
<reference evidence="3" key="1">
    <citation type="submission" date="2021-02" db="EMBL/GenBank/DDBJ databases">
        <title>Abyssanaerobacter marinus gen.nov., sp., nov, anaerobic bacterium isolated from the Onnuri vent field of Indian Ocean and suggestion of Mogibacteriaceae fam. nov., and proposal of reclassification of ambiguous this family's genus member.</title>
        <authorList>
            <person name="Kim Y.J."/>
            <person name="Yang J.-A."/>
        </authorList>
    </citation>
    <scope>NUCLEOTIDE SEQUENCE</scope>
    <source>
        <strain evidence="3">DSM 2634</strain>
    </source>
</reference>
<feature type="domain" description="D-alanyl-D-alanine carboxypeptidase-like core" evidence="2">
    <location>
        <begin position="149"/>
        <end position="278"/>
    </location>
</feature>
<dbReference type="EMBL" id="JAFJZZ010000008">
    <property type="protein sequence ID" value="MBN7774310.1"/>
    <property type="molecule type" value="Genomic_DNA"/>
</dbReference>
<feature type="region of interest" description="Disordered" evidence="1">
    <location>
        <begin position="62"/>
        <end position="93"/>
    </location>
</feature>
<evidence type="ECO:0000256" key="1">
    <source>
        <dbReference type="SAM" id="MobiDB-lite"/>
    </source>
</evidence>
<protein>
    <submittedName>
        <fullName evidence="3">M15 family metallopeptidase</fullName>
    </submittedName>
</protein>
<proteinExistence type="predicted"/>
<evidence type="ECO:0000313" key="3">
    <source>
        <dbReference type="EMBL" id="MBN7774310.1"/>
    </source>
</evidence>
<dbReference type="Pfam" id="PF02557">
    <property type="entry name" value="VanY"/>
    <property type="match status" value="1"/>
</dbReference>
<sequence length="303" mass="33814">MSEFYVSEKRKMIFYKQQIKTSLSRRLIVAVSVALLVSQTFLYSLGIPLMASGVHPESHSGLLPPAFELSQGGTNHGSGQPEGPVKHPSEGALPGAVTQSAIQPTALTNDINKGLLILVNKQHAVDKEYKPSDLTAIKYYAEDRSPSSRYMREEAAQAFNQMSEAAAQEGYTIVVTTAYRSYEFQTQLYNNYVNTYGQAAADTFSAQPGKSEHQTGLSADVSSPSVHYELTKKYIDTAEGKWLNDNAHKFGFIIRFPLGKEDITGYMYEPWHVRYVGKTAAEEIYTKGITLEEYWDSYLKTME</sequence>
<dbReference type="InterPro" id="IPR003709">
    <property type="entry name" value="VanY-like_core_dom"/>
</dbReference>
<dbReference type="PANTHER" id="PTHR34385">
    <property type="entry name" value="D-ALANYL-D-ALANINE CARBOXYPEPTIDASE"/>
    <property type="match status" value="1"/>
</dbReference>
<keyword evidence="4" id="KW-1185">Reference proteome</keyword>
<evidence type="ECO:0000259" key="2">
    <source>
        <dbReference type="Pfam" id="PF02557"/>
    </source>
</evidence>
<dbReference type="SUPFAM" id="SSF55166">
    <property type="entry name" value="Hedgehog/DD-peptidase"/>
    <property type="match status" value="1"/>
</dbReference>
<evidence type="ECO:0000313" key="4">
    <source>
        <dbReference type="Proteomes" id="UP000664545"/>
    </source>
</evidence>
<dbReference type="InterPro" id="IPR052179">
    <property type="entry name" value="DD-CPase-like"/>
</dbReference>
<dbReference type="GO" id="GO:0006508">
    <property type="term" value="P:proteolysis"/>
    <property type="evidence" value="ECO:0007669"/>
    <property type="project" value="InterPro"/>
</dbReference>
<comment type="caution">
    <text evidence="3">The sequence shown here is derived from an EMBL/GenBank/DDBJ whole genome shotgun (WGS) entry which is preliminary data.</text>
</comment>
<dbReference type="InterPro" id="IPR009045">
    <property type="entry name" value="Zn_M74/Hedgehog-like"/>
</dbReference>